<feature type="chain" id="PRO_5040376884" evidence="2">
    <location>
        <begin position="21"/>
        <end position="229"/>
    </location>
</feature>
<sequence length="229" mass="24109">MNTYLVTCLLVFLAIHSVVSEIHSGHNIGEIDINNNHGLTSNTIVDDHLKGVAVKGGFGSGLSSVLPGGLTGGNHFQTVTQNVPVPIPQPYPVIVNRPVQVPVPQPYPVVVSRPVPVQVTRTVPVPVPQPYRVPVQVPVQVPVPQPYPVSVPQPYPVRIPQTILVPVPQPVNVGGNFRSSDFGGVYGGGFGGYGKGFGEVFGGYAAEGKGSPSYSYTTVQVGSHSNSKH</sequence>
<evidence type="ECO:0000256" key="1">
    <source>
        <dbReference type="SAM" id="MobiDB-lite"/>
    </source>
</evidence>
<dbReference type="AlphaFoldDB" id="A0A9N9X492"/>
<keyword evidence="2" id="KW-0732">Signal</keyword>
<dbReference type="PANTHER" id="PTHR47771">
    <property type="entry name" value="LD27203P-RELATED"/>
    <property type="match status" value="1"/>
</dbReference>
<organism evidence="3 4">
    <name type="scientific">Phaedon cochleariae</name>
    <name type="common">Mustard beetle</name>
    <dbReference type="NCBI Taxonomy" id="80249"/>
    <lineage>
        <taxon>Eukaryota</taxon>
        <taxon>Metazoa</taxon>
        <taxon>Ecdysozoa</taxon>
        <taxon>Arthropoda</taxon>
        <taxon>Hexapoda</taxon>
        <taxon>Insecta</taxon>
        <taxon>Pterygota</taxon>
        <taxon>Neoptera</taxon>
        <taxon>Endopterygota</taxon>
        <taxon>Coleoptera</taxon>
        <taxon>Polyphaga</taxon>
        <taxon>Cucujiformia</taxon>
        <taxon>Chrysomeloidea</taxon>
        <taxon>Chrysomelidae</taxon>
        <taxon>Chrysomelinae</taxon>
        <taxon>Chrysomelini</taxon>
        <taxon>Phaedon</taxon>
    </lineage>
</organism>
<feature type="compositionally biased region" description="Polar residues" evidence="1">
    <location>
        <begin position="212"/>
        <end position="229"/>
    </location>
</feature>
<evidence type="ECO:0000256" key="2">
    <source>
        <dbReference type="SAM" id="SignalP"/>
    </source>
</evidence>
<proteinExistence type="predicted"/>
<evidence type="ECO:0000313" key="3">
    <source>
        <dbReference type="EMBL" id="CAG9817523.1"/>
    </source>
</evidence>
<feature type="signal peptide" evidence="2">
    <location>
        <begin position="1"/>
        <end position="20"/>
    </location>
</feature>
<keyword evidence="4" id="KW-1185">Reference proteome</keyword>
<reference evidence="3" key="2">
    <citation type="submission" date="2022-10" db="EMBL/GenBank/DDBJ databases">
        <authorList>
            <consortium name="ENA_rothamsted_submissions"/>
            <consortium name="culmorum"/>
            <person name="King R."/>
        </authorList>
    </citation>
    <scope>NUCLEOTIDE SEQUENCE</scope>
</reference>
<dbReference type="Proteomes" id="UP001153737">
    <property type="component" value="Chromosome 15"/>
</dbReference>
<dbReference type="PANTHER" id="PTHR47771:SF3">
    <property type="entry name" value="LD27203P"/>
    <property type="match status" value="1"/>
</dbReference>
<accession>A0A9N9X492</accession>
<dbReference type="EMBL" id="OU896721">
    <property type="protein sequence ID" value="CAG9817523.1"/>
    <property type="molecule type" value="Genomic_DNA"/>
</dbReference>
<evidence type="ECO:0000313" key="4">
    <source>
        <dbReference type="Proteomes" id="UP001153737"/>
    </source>
</evidence>
<reference evidence="3" key="1">
    <citation type="submission" date="2022-01" db="EMBL/GenBank/DDBJ databases">
        <authorList>
            <person name="King R."/>
        </authorList>
    </citation>
    <scope>NUCLEOTIDE SEQUENCE</scope>
</reference>
<protein>
    <submittedName>
        <fullName evidence="3">Uncharacterized protein</fullName>
    </submittedName>
</protein>
<gene>
    <name evidence="3" type="ORF">PHAECO_LOCUS4806</name>
</gene>
<name>A0A9N9X492_PHACE</name>
<feature type="region of interest" description="Disordered" evidence="1">
    <location>
        <begin position="210"/>
        <end position="229"/>
    </location>
</feature>